<gene>
    <name evidence="6" type="ORF">H9791_01630</name>
</gene>
<keyword evidence="3" id="KW-1015">Disulfide bond</keyword>
<keyword evidence="4" id="KW-0676">Redox-active center</keyword>
<name>A0A9E2NN02_9BACE</name>
<accession>A0A9E2NN02</accession>
<reference evidence="6" key="1">
    <citation type="journal article" date="2021" name="PeerJ">
        <title>Extensive microbial diversity within the chicken gut microbiome revealed by metagenomics and culture.</title>
        <authorList>
            <person name="Gilroy R."/>
            <person name="Ravi A."/>
            <person name="Getino M."/>
            <person name="Pursley I."/>
            <person name="Horton D.L."/>
            <person name="Alikhan N.F."/>
            <person name="Baker D."/>
            <person name="Gharbi K."/>
            <person name="Hall N."/>
            <person name="Watson M."/>
            <person name="Adriaenssens E.M."/>
            <person name="Foster-Nyarko E."/>
            <person name="Jarju S."/>
            <person name="Secka A."/>
            <person name="Antonio M."/>
            <person name="Oren A."/>
            <person name="Chaudhuri R.R."/>
            <person name="La Ragione R."/>
            <person name="Hildebrand F."/>
            <person name="Pallen M.J."/>
        </authorList>
    </citation>
    <scope>NUCLEOTIDE SEQUENCE</scope>
    <source>
        <strain evidence="6">B3-3758</strain>
    </source>
</reference>
<feature type="domain" description="Thioredoxin" evidence="5">
    <location>
        <begin position="209"/>
        <end position="391"/>
    </location>
</feature>
<evidence type="ECO:0000256" key="1">
    <source>
        <dbReference type="ARBA" id="ARBA00004196"/>
    </source>
</evidence>
<evidence type="ECO:0000256" key="3">
    <source>
        <dbReference type="ARBA" id="ARBA00023157"/>
    </source>
</evidence>
<protein>
    <submittedName>
        <fullName evidence="6">TlpA family protein disulfide reductase</fullName>
    </submittedName>
</protein>
<dbReference type="Gene3D" id="3.40.30.10">
    <property type="entry name" value="Glutaredoxin"/>
    <property type="match status" value="1"/>
</dbReference>
<evidence type="ECO:0000256" key="2">
    <source>
        <dbReference type="ARBA" id="ARBA00022748"/>
    </source>
</evidence>
<dbReference type="InterPro" id="IPR050553">
    <property type="entry name" value="Thioredoxin_ResA/DsbE_sf"/>
</dbReference>
<dbReference type="Proteomes" id="UP000824236">
    <property type="component" value="Unassembled WGS sequence"/>
</dbReference>
<dbReference type="InterPro" id="IPR000866">
    <property type="entry name" value="AhpC/TSA"/>
</dbReference>
<dbReference type="Pfam" id="PF00578">
    <property type="entry name" value="AhpC-TSA"/>
    <property type="match status" value="1"/>
</dbReference>
<dbReference type="GO" id="GO:0030313">
    <property type="term" value="C:cell envelope"/>
    <property type="evidence" value="ECO:0007669"/>
    <property type="project" value="UniProtKB-SubCell"/>
</dbReference>
<organism evidence="6 7">
    <name type="scientific">Candidatus Bacteroides intestinipullorum</name>
    <dbReference type="NCBI Taxonomy" id="2838471"/>
    <lineage>
        <taxon>Bacteria</taxon>
        <taxon>Pseudomonadati</taxon>
        <taxon>Bacteroidota</taxon>
        <taxon>Bacteroidia</taxon>
        <taxon>Bacteroidales</taxon>
        <taxon>Bacteroidaceae</taxon>
        <taxon>Bacteroides</taxon>
    </lineage>
</organism>
<evidence type="ECO:0000313" key="6">
    <source>
        <dbReference type="EMBL" id="MBU3813197.1"/>
    </source>
</evidence>
<sequence length="391" mass="44989">MMRDLWFVLIVICLSACGSPRLYTSRITLDVDSTFTKEGQWVYLWGFKPWVSGNETAIFDSVYLKPYQRKAKLKVRQDVERWFYILFSKNGPYDNMANVFLLEPRAKATLKVLPDRWNEAGRIFLSGKGSTAASVLLNFKDYFFQQMEYAMDLTSEGRKLCMKQLADSCLHLIKEVPYPEAAIGLSITLRSFAAGIIGQDTLDVLSSYLREKFPDHPFDAPHIPETKIAQLAEERIHFVKEQRGNTWLQDTAIGSPLDVYFYGLNDKWISAKDLPQEYVLVDFWASWCKPCQKEVPYLKAVLEKYGDRVAIYAVSVDRFPKKWRKAIERDGTQMFMHTIGASRDGLPNARIQGMGIKSIPANFLLDKERRIVAKDLRGERLMQVLDSLMSK</sequence>
<evidence type="ECO:0000259" key="5">
    <source>
        <dbReference type="PROSITE" id="PS51352"/>
    </source>
</evidence>
<dbReference type="GO" id="GO:0017004">
    <property type="term" value="P:cytochrome complex assembly"/>
    <property type="evidence" value="ECO:0007669"/>
    <property type="project" value="UniProtKB-KW"/>
</dbReference>
<proteinExistence type="predicted"/>
<evidence type="ECO:0000256" key="4">
    <source>
        <dbReference type="ARBA" id="ARBA00023284"/>
    </source>
</evidence>
<dbReference type="PANTHER" id="PTHR42852">
    <property type="entry name" value="THIOL:DISULFIDE INTERCHANGE PROTEIN DSBE"/>
    <property type="match status" value="1"/>
</dbReference>
<evidence type="ECO:0000313" key="7">
    <source>
        <dbReference type="Proteomes" id="UP000824236"/>
    </source>
</evidence>
<dbReference type="PROSITE" id="PS51352">
    <property type="entry name" value="THIOREDOXIN_2"/>
    <property type="match status" value="1"/>
</dbReference>
<dbReference type="InterPro" id="IPR036249">
    <property type="entry name" value="Thioredoxin-like_sf"/>
</dbReference>
<dbReference type="EMBL" id="JAHLFO010000015">
    <property type="protein sequence ID" value="MBU3813197.1"/>
    <property type="molecule type" value="Genomic_DNA"/>
</dbReference>
<comment type="caution">
    <text evidence="6">The sequence shown here is derived from an EMBL/GenBank/DDBJ whole genome shotgun (WGS) entry which is preliminary data.</text>
</comment>
<keyword evidence="2" id="KW-0201">Cytochrome c-type biogenesis</keyword>
<dbReference type="PANTHER" id="PTHR42852:SF6">
    <property type="entry name" value="THIOL:DISULFIDE INTERCHANGE PROTEIN DSBE"/>
    <property type="match status" value="1"/>
</dbReference>
<dbReference type="SUPFAM" id="SSF52833">
    <property type="entry name" value="Thioredoxin-like"/>
    <property type="match status" value="1"/>
</dbReference>
<dbReference type="InterPro" id="IPR013766">
    <property type="entry name" value="Thioredoxin_domain"/>
</dbReference>
<dbReference type="AlphaFoldDB" id="A0A9E2NN02"/>
<dbReference type="CDD" id="cd02966">
    <property type="entry name" value="TlpA_like_family"/>
    <property type="match status" value="1"/>
</dbReference>
<comment type="subcellular location">
    <subcellularLocation>
        <location evidence="1">Cell envelope</location>
    </subcellularLocation>
</comment>
<reference evidence="6" key="2">
    <citation type="submission" date="2021-04" db="EMBL/GenBank/DDBJ databases">
        <authorList>
            <person name="Gilroy R."/>
        </authorList>
    </citation>
    <scope>NUCLEOTIDE SEQUENCE</scope>
    <source>
        <strain evidence="6">B3-3758</strain>
    </source>
</reference>